<dbReference type="InterPro" id="IPR001303">
    <property type="entry name" value="Aldolase_II/adducin_N"/>
</dbReference>
<dbReference type="Gene3D" id="3.40.225.10">
    <property type="entry name" value="Class II aldolase/adducin N-terminal domain"/>
    <property type="match status" value="1"/>
</dbReference>
<reference evidence="3 4" key="1">
    <citation type="submission" date="2019-07" db="EMBL/GenBank/DDBJ databases">
        <title>Finished genome of Venturia effusa.</title>
        <authorList>
            <person name="Young C.A."/>
            <person name="Cox M.P."/>
            <person name="Ganley A.R.D."/>
            <person name="David W.J."/>
        </authorList>
    </citation>
    <scope>NUCLEOTIDE SEQUENCE [LARGE SCALE GENOMIC DNA]</scope>
    <source>
        <strain evidence="4">albino</strain>
    </source>
</reference>
<dbReference type="PANTHER" id="PTHR10672:SF41">
    <property type="entry name" value="CLASS II ALDOLASE_ADDUCIN DOMAIN PROTEIN (AFU_ORTHOLOGUE AFUA_3G01330)"/>
    <property type="match status" value="1"/>
</dbReference>
<feature type="compositionally biased region" description="Polar residues" evidence="1">
    <location>
        <begin position="752"/>
        <end position="763"/>
    </location>
</feature>
<dbReference type="Proteomes" id="UP000316270">
    <property type="component" value="Chromosome 1"/>
</dbReference>
<proteinExistence type="predicted"/>
<dbReference type="Pfam" id="PF00596">
    <property type="entry name" value="Aldolase_II"/>
    <property type="match status" value="1"/>
</dbReference>
<dbReference type="InterPro" id="IPR013078">
    <property type="entry name" value="His_Pase_superF_clade-1"/>
</dbReference>
<feature type="region of interest" description="Disordered" evidence="1">
    <location>
        <begin position="819"/>
        <end position="886"/>
    </location>
</feature>
<name>A0A517KXC4_9PEZI</name>
<dbReference type="SUPFAM" id="SSF53254">
    <property type="entry name" value="Phosphoglycerate mutase-like"/>
    <property type="match status" value="1"/>
</dbReference>
<feature type="domain" description="Class II aldolase/adducin N-terminal" evidence="2">
    <location>
        <begin position="50"/>
        <end position="232"/>
    </location>
</feature>
<accession>A0A517KXC4</accession>
<gene>
    <name evidence="3" type="ORF">FKW77_009645</name>
</gene>
<dbReference type="InterPro" id="IPR036409">
    <property type="entry name" value="Aldolase_II/adducin_N_sf"/>
</dbReference>
<dbReference type="SMART" id="SM00855">
    <property type="entry name" value="PGAM"/>
    <property type="match status" value="1"/>
</dbReference>
<dbReference type="STRING" id="50376.A0A517KXC4"/>
<feature type="compositionally biased region" description="Basic and acidic residues" evidence="1">
    <location>
        <begin position="575"/>
        <end position="585"/>
    </location>
</feature>
<dbReference type="Gene3D" id="3.40.50.1240">
    <property type="entry name" value="Phosphoglycerate mutase-like"/>
    <property type="match status" value="2"/>
</dbReference>
<dbReference type="EMBL" id="CP042185">
    <property type="protein sequence ID" value="QDS68038.1"/>
    <property type="molecule type" value="Genomic_DNA"/>
</dbReference>
<feature type="compositionally biased region" description="Low complexity" evidence="1">
    <location>
        <begin position="869"/>
        <end position="878"/>
    </location>
</feature>
<evidence type="ECO:0000256" key="1">
    <source>
        <dbReference type="SAM" id="MobiDB-lite"/>
    </source>
</evidence>
<protein>
    <recommendedName>
        <fullName evidence="2">Class II aldolase/adducin N-terminal domain-containing protein</fullName>
    </recommendedName>
</protein>
<dbReference type="OrthoDB" id="3898179at2759"/>
<dbReference type="GO" id="GO:0005856">
    <property type="term" value="C:cytoskeleton"/>
    <property type="evidence" value="ECO:0007669"/>
    <property type="project" value="TreeGrafter"/>
</dbReference>
<dbReference type="InterPro" id="IPR029033">
    <property type="entry name" value="His_PPase_superfam"/>
</dbReference>
<dbReference type="CDD" id="cd07040">
    <property type="entry name" value="HP"/>
    <property type="match status" value="1"/>
</dbReference>
<dbReference type="InterPro" id="IPR051017">
    <property type="entry name" value="Aldolase-II_Adducin_sf"/>
</dbReference>
<sequence length="995" mass="108499">MAPHKEEVTPATGAIHEPGISVAKAKIQMPKFPGPPKFQDKLDERDFLKGRLAAAFRIFGKYGFDEGVAGHITVRDPVEPDSFWVNPFGVSFSLIKKSDLIRVNEAGEILEGGEVRLLNAAAFMIHSNIHQARPDVMAAAHSHSIYGRSFCSLGRKLDTITQDSCAFHDDHVLYESFNGVVLADKEGKEIAKTLGNKKAALLINHGLLTVGTTIEETVFWFVSMEKCCHAQLLADAAAGGRGGETVKIGDEEARFTYKTVGTPIAGWFSAKPLFDLIHKETGGVSPDDGSFQSNFERTKPKLKSQALAQRNGHTRHVMVQPPSTIIVVRHGARLDAADKNWHLTSPAPYDPPLTYGGWNQSKALGARIAGILHDRAIAPVAKGQVNGSCSGTGPNGQFKKKQKVVIHSSPFLRCLQTSVAIGSGIAQYSDASYLRKPKTTDKALKTNSSSNPELEQEEYPVKALGDDSSEQGSIKTVMRVDAFLGEWLTPDYFDHITAPPNSTMMVASAKSHLLRREQLEVFRPSPAAIGQFPGGWKPKVNRHVSAAVSSAVDDSIPEEENVEYHHHRASSQSVTRRDSSRDHRGLNPLPPLPSRLRPTDKNYVPPIPAYSIRPSDPIPRGYCVHARDACTDIDLHWDSMRSPQDWGDGGELGEEWSAMHKRFRNGLYKMNSWYKEHLPEFHPDKEDPMALNHNDEQDYAHEDHDDEEYELVLLIVTHAAGCNALMGALTNQPVLIDFGLTSLSMAVRKQVEPSQESQSNGSSPLARRRSSVDFGLAEEYEVKIMASANHLRSGPEATIAQGAHLQSPHLVPQIPEYKQRNAKSTGRAMGAALNGDFNSDARRSMNSSLGSIRRGSLAPTPAPSSRANTRSPGTTTSGSSGGLWSRNTTVASLDEMQELDLGSPAQSRPGSSGSDKCAFPAFSVIDYTPRINGNKDDEISNAVPSGLGLASSENAGNAGQGLWGVKTASTSKESINLRAKRRWTLHVEEDGHYLE</sequence>
<feature type="region of interest" description="Disordered" evidence="1">
    <location>
        <begin position="551"/>
        <end position="601"/>
    </location>
</feature>
<dbReference type="AlphaFoldDB" id="A0A517KXC4"/>
<dbReference type="PANTHER" id="PTHR10672">
    <property type="entry name" value="ADDUCIN"/>
    <property type="match status" value="1"/>
</dbReference>
<dbReference type="SMART" id="SM01007">
    <property type="entry name" value="Aldolase_II"/>
    <property type="match status" value="1"/>
</dbReference>
<keyword evidence="4" id="KW-1185">Reference proteome</keyword>
<dbReference type="FunFam" id="3.40.225.10:FF:000009">
    <property type="entry name" value="Class II aldolase/adducin N-terminal"/>
    <property type="match status" value="1"/>
</dbReference>
<feature type="region of interest" description="Disordered" evidence="1">
    <location>
        <begin position="749"/>
        <end position="769"/>
    </location>
</feature>
<dbReference type="GO" id="GO:0051015">
    <property type="term" value="F:actin filament binding"/>
    <property type="evidence" value="ECO:0007669"/>
    <property type="project" value="TreeGrafter"/>
</dbReference>
<evidence type="ECO:0000313" key="3">
    <source>
        <dbReference type="EMBL" id="QDS68038.1"/>
    </source>
</evidence>
<organism evidence="3 4">
    <name type="scientific">Venturia effusa</name>
    <dbReference type="NCBI Taxonomy" id="50376"/>
    <lineage>
        <taxon>Eukaryota</taxon>
        <taxon>Fungi</taxon>
        <taxon>Dikarya</taxon>
        <taxon>Ascomycota</taxon>
        <taxon>Pezizomycotina</taxon>
        <taxon>Dothideomycetes</taxon>
        <taxon>Pleosporomycetidae</taxon>
        <taxon>Venturiales</taxon>
        <taxon>Venturiaceae</taxon>
        <taxon>Venturia</taxon>
    </lineage>
</organism>
<evidence type="ECO:0000313" key="4">
    <source>
        <dbReference type="Proteomes" id="UP000316270"/>
    </source>
</evidence>
<dbReference type="NCBIfam" id="NF004855">
    <property type="entry name" value="PRK06208.1"/>
    <property type="match status" value="1"/>
</dbReference>
<evidence type="ECO:0000259" key="2">
    <source>
        <dbReference type="SMART" id="SM01007"/>
    </source>
</evidence>
<dbReference type="SUPFAM" id="SSF53639">
    <property type="entry name" value="AraD/HMP-PK domain-like"/>
    <property type="match status" value="1"/>
</dbReference>